<dbReference type="GO" id="GO:0005524">
    <property type="term" value="F:ATP binding"/>
    <property type="evidence" value="ECO:0007669"/>
    <property type="project" value="UniProtKB-KW"/>
</dbReference>
<dbReference type="Pfam" id="PF13173">
    <property type="entry name" value="AAA_14"/>
    <property type="match status" value="1"/>
</dbReference>
<evidence type="ECO:0000313" key="4">
    <source>
        <dbReference type="Proteomes" id="UP000823769"/>
    </source>
</evidence>
<reference evidence="3" key="1">
    <citation type="submission" date="2020-10" db="EMBL/GenBank/DDBJ databases">
        <authorList>
            <person name="Gilroy R."/>
        </authorList>
    </citation>
    <scope>NUCLEOTIDE SEQUENCE</scope>
    <source>
        <strain evidence="3">B3-1481</strain>
    </source>
</reference>
<keyword evidence="3" id="KW-0067">ATP-binding</keyword>
<dbReference type="Proteomes" id="UP000823769">
    <property type="component" value="Unassembled WGS sequence"/>
</dbReference>
<sequence length="449" mass="50974">MNIERDILQELQRWRDSADRKPVLLKGARQIGKSWIMEEFGRRCFDYCAVFDFDRQAELKSVFQNTKDPARLVKELSLYTDVPIIPGKTLIVFDEIQECEEALNSLKYFCEDAPEYHVVAAGSLLGVAVKRRSMTVPVGKVRVMRMFPITFREFLRAADPASFDYVDGLEEIRKLPEIILNKLKTEYRRYQISGGMPEAVSSMLEGRGMAEIDAVLQDILDLYELDFAKYAEPREIARIHAIWHSLPAQLSKENRKFIYNVIRSGARSKDYEDALMWLEDAGMIYRVFSISKPFMPLSAYQDVSAFKVYACDCGLLRRLARLPAAVVNDPSANYTEFKGAMAENCVLQSLIPLLDAQVPYYWASEGKAEVEFVIQSAGKVIPVEVKAEGNISGNSLSVYTKKFSPEYRLRFSMLNLQYNDGLLSCPSPLAAWFPKFLSLVQDAPAGESS</sequence>
<dbReference type="Pfam" id="PF13635">
    <property type="entry name" value="DUF4143"/>
    <property type="match status" value="1"/>
</dbReference>
<dbReference type="InterPro" id="IPR041682">
    <property type="entry name" value="AAA_14"/>
</dbReference>
<feature type="domain" description="DUF4143" evidence="2">
    <location>
        <begin position="226"/>
        <end position="387"/>
    </location>
</feature>
<gene>
    <name evidence="3" type="ORF">IAB76_02015</name>
</gene>
<dbReference type="EMBL" id="JADILW010000028">
    <property type="protein sequence ID" value="MBO8479873.1"/>
    <property type="molecule type" value="Genomic_DNA"/>
</dbReference>
<reference evidence="3" key="2">
    <citation type="journal article" date="2021" name="PeerJ">
        <title>Extensive microbial diversity within the chicken gut microbiome revealed by metagenomics and culture.</title>
        <authorList>
            <person name="Gilroy R."/>
            <person name="Ravi A."/>
            <person name="Getino M."/>
            <person name="Pursley I."/>
            <person name="Horton D.L."/>
            <person name="Alikhan N.F."/>
            <person name="Baker D."/>
            <person name="Gharbi K."/>
            <person name="Hall N."/>
            <person name="Watson M."/>
            <person name="Adriaenssens E.M."/>
            <person name="Foster-Nyarko E."/>
            <person name="Jarju S."/>
            <person name="Secka A."/>
            <person name="Antonio M."/>
            <person name="Oren A."/>
            <person name="Chaudhuri R.R."/>
            <person name="La Ragione R."/>
            <person name="Hildebrand F."/>
            <person name="Pallen M.J."/>
        </authorList>
    </citation>
    <scope>NUCLEOTIDE SEQUENCE</scope>
    <source>
        <strain evidence="3">B3-1481</strain>
    </source>
</reference>
<organism evidence="3 4">
    <name type="scientific">Candidatus Cryptobacteroides avistercoris</name>
    <dbReference type="NCBI Taxonomy" id="2840758"/>
    <lineage>
        <taxon>Bacteria</taxon>
        <taxon>Pseudomonadati</taxon>
        <taxon>Bacteroidota</taxon>
        <taxon>Bacteroidia</taxon>
        <taxon>Bacteroidales</taxon>
        <taxon>Candidatus Cryptobacteroides</taxon>
    </lineage>
</organism>
<proteinExistence type="predicted"/>
<accession>A0A9D9IWE5</accession>
<evidence type="ECO:0000259" key="2">
    <source>
        <dbReference type="Pfam" id="PF13635"/>
    </source>
</evidence>
<evidence type="ECO:0000259" key="1">
    <source>
        <dbReference type="Pfam" id="PF13173"/>
    </source>
</evidence>
<dbReference type="AlphaFoldDB" id="A0A9D9IWE5"/>
<feature type="domain" description="AAA" evidence="1">
    <location>
        <begin position="20"/>
        <end position="155"/>
    </location>
</feature>
<evidence type="ECO:0000313" key="3">
    <source>
        <dbReference type="EMBL" id="MBO8479873.1"/>
    </source>
</evidence>
<protein>
    <submittedName>
        <fullName evidence="3">ATP-binding protein</fullName>
    </submittedName>
</protein>
<dbReference type="PANTHER" id="PTHR33295:SF7">
    <property type="entry name" value="ATPASE"/>
    <property type="match status" value="1"/>
</dbReference>
<dbReference type="PANTHER" id="PTHR33295">
    <property type="entry name" value="ATPASE"/>
    <property type="match status" value="1"/>
</dbReference>
<keyword evidence="3" id="KW-0547">Nucleotide-binding</keyword>
<dbReference type="InterPro" id="IPR025420">
    <property type="entry name" value="DUF4143"/>
</dbReference>
<comment type="caution">
    <text evidence="3">The sequence shown here is derived from an EMBL/GenBank/DDBJ whole genome shotgun (WGS) entry which is preliminary data.</text>
</comment>
<name>A0A9D9IWE5_9BACT</name>
<dbReference type="InterPro" id="IPR027417">
    <property type="entry name" value="P-loop_NTPase"/>
</dbReference>
<dbReference type="SUPFAM" id="SSF52540">
    <property type="entry name" value="P-loop containing nucleoside triphosphate hydrolases"/>
    <property type="match status" value="1"/>
</dbReference>